<feature type="region of interest" description="Disordered" evidence="11">
    <location>
        <begin position="493"/>
        <end position="525"/>
    </location>
</feature>
<dbReference type="GO" id="GO:0043565">
    <property type="term" value="F:sequence-specific DNA binding"/>
    <property type="evidence" value="ECO:0007669"/>
    <property type="project" value="TreeGrafter"/>
</dbReference>
<accession>A0AAN9BTQ8</accession>
<keyword evidence="14" id="KW-1185">Reference proteome</keyword>
<protein>
    <recommendedName>
        <fullName evidence="7">2-oxoglutarate and iron-dependent oxygenase JMJD4</fullName>
    </recommendedName>
    <alternativeName>
        <fullName evidence="8">JmjC domain-containing protein 4</fullName>
    </alternativeName>
    <alternativeName>
        <fullName evidence="10">Jumonji domain-containing protein 4</fullName>
    </alternativeName>
    <alternativeName>
        <fullName evidence="9">Lysyl-hydroxylase JMJD4</fullName>
    </alternativeName>
</protein>
<evidence type="ECO:0000256" key="6">
    <source>
        <dbReference type="ARBA" id="ARBA00047762"/>
    </source>
</evidence>
<feature type="domain" description="JmjC" evidence="12">
    <location>
        <begin position="152"/>
        <end position="312"/>
    </location>
</feature>
<evidence type="ECO:0000256" key="5">
    <source>
        <dbReference type="ARBA" id="ARBA00038068"/>
    </source>
</evidence>
<sequence length="744" mass="84723">MSENDTHDYPTISRQTLQSAITEIASQYDSDQKPRQVIPEAVYIDELPDYDEFFAKFLVPNQLGILSEKATSLWKSRREWVCEDGSPDFVFLRQAFGEATVPIADCKCQEFSAHAKQEMKMSEFVTYWQKLREAGYPLGQESLYLKDWHFTRAFSDYEAYSTCPFFRSDWMNEFWDEREDSEDDYRFVYMGPKGTWTPFHSDVFRSFSWSANICGRKRWIFFPPGEEEHLKDIHGNPVYDVMSEELKDPTKFPNAHRVQHRIEIIQHPGETIFVPSGWHHQVHNLEDTISINHNWLNGCNVRRSWLHLVASLEEVQREIGDFSDMEGWDQQCQRILKALSGIDFVEFLRFVESIAKRRITALNMLKNKSTKNEVEECYGSESHISNITSADWRGSREEHIFRDCKDREKKDLEKGEEVEKACSEMTEDRHSLLSAGFQSSHGHHPKENKNKLSRKMTHQHVDASQTSLDEVSANCKHTGGFLPPETLFETAHKQPQISQETQLRQTESAPTAFSTPTQDSHRGLPKQALSALETHNTEHYEHCTMMLDLVDSSCTKAASGSDRRPHWSVCNVNHALFDLASVALVLKHISKTGIYTSASLEVDVSGNEESECLSENSAAVSSTTPYGTCDKQESVSDQGEEKVDGYLEHCTRKEEPENISEAFSKSVSFTDNDKGCPPVQFDVNKELESQNCGVEGDMEAGDSVSTSEETGIGNGESAVDIDSLLSVISQTLRTFDITDIFDCN</sequence>
<dbReference type="FunFam" id="2.60.120.650:FF:000030">
    <property type="entry name" value="JmjC domain-containing protein 4"/>
    <property type="match status" value="1"/>
</dbReference>
<dbReference type="GO" id="GO:0046872">
    <property type="term" value="F:metal ion binding"/>
    <property type="evidence" value="ECO:0007669"/>
    <property type="project" value="UniProtKB-KW"/>
</dbReference>
<dbReference type="PROSITE" id="PS51184">
    <property type="entry name" value="JMJC"/>
    <property type="match status" value="1"/>
</dbReference>
<dbReference type="AlphaFoldDB" id="A0AAN9BTQ8"/>
<dbReference type="CDD" id="cd02208">
    <property type="entry name" value="cupin_RmlC-like"/>
    <property type="match status" value="1"/>
</dbReference>
<evidence type="ECO:0000256" key="8">
    <source>
        <dbReference type="ARBA" id="ARBA00078704"/>
    </source>
</evidence>
<reference evidence="13 14" key="1">
    <citation type="submission" date="2024-02" db="EMBL/GenBank/DDBJ databases">
        <title>Chromosome-scale genome assembly of the rough periwinkle Littorina saxatilis.</title>
        <authorList>
            <person name="De Jode A."/>
            <person name="Faria R."/>
            <person name="Formenti G."/>
            <person name="Sims Y."/>
            <person name="Smith T.P."/>
            <person name="Tracey A."/>
            <person name="Wood J.M.D."/>
            <person name="Zagrodzka Z.B."/>
            <person name="Johannesson K."/>
            <person name="Butlin R.K."/>
            <person name="Leder E.H."/>
        </authorList>
    </citation>
    <scope>NUCLEOTIDE SEQUENCE [LARGE SCALE GENOMIC DNA]</scope>
    <source>
        <strain evidence="13">Snail1</strain>
        <tissue evidence="13">Muscle</tissue>
    </source>
</reference>
<dbReference type="EMBL" id="JBAMIC010000002">
    <property type="protein sequence ID" value="KAK7111637.1"/>
    <property type="molecule type" value="Genomic_DNA"/>
</dbReference>
<dbReference type="PANTHER" id="PTHR12480:SF6">
    <property type="entry name" value="2-OXOGLUTARATE AND IRON-DEPENDENT OXYGENASE JMJD4"/>
    <property type="match status" value="1"/>
</dbReference>
<dbReference type="GO" id="GO:0140096">
    <property type="term" value="F:catalytic activity, acting on a protein"/>
    <property type="evidence" value="ECO:0007669"/>
    <property type="project" value="UniProtKB-ARBA"/>
</dbReference>
<organism evidence="13 14">
    <name type="scientific">Littorina saxatilis</name>
    <dbReference type="NCBI Taxonomy" id="31220"/>
    <lineage>
        <taxon>Eukaryota</taxon>
        <taxon>Metazoa</taxon>
        <taxon>Spiralia</taxon>
        <taxon>Lophotrochozoa</taxon>
        <taxon>Mollusca</taxon>
        <taxon>Gastropoda</taxon>
        <taxon>Caenogastropoda</taxon>
        <taxon>Littorinimorpha</taxon>
        <taxon>Littorinoidea</taxon>
        <taxon>Littorinidae</taxon>
        <taxon>Littorina</taxon>
    </lineage>
</organism>
<feature type="region of interest" description="Disordered" evidence="11">
    <location>
        <begin position="435"/>
        <end position="457"/>
    </location>
</feature>
<evidence type="ECO:0000256" key="2">
    <source>
        <dbReference type="ARBA" id="ARBA00022723"/>
    </source>
</evidence>
<proteinExistence type="inferred from homology"/>
<evidence type="ECO:0000259" key="12">
    <source>
        <dbReference type="PROSITE" id="PS51184"/>
    </source>
</evidence>
<evidence type="ECO:0000313" key="14">
    <source>
        <dbReference type="Proteomes" id="UP001374579"/>
    </source>
</evidence>
<dbReference type="GO" id="GO:0005634">
    <property type="term" value="C:nucleus"/>
    <property type="evidence" value="ECO:0007669"/>
    <property type="project" value="TreeGrafter"/>
</dbReference>
<dbReference type="Gene3D" id="2.60.120.650">
    <property type="entry name" value="Cupin"/>
    <property type="match status" value="1"/>
</dbReference>
<evidence type="ECO:0000256" key="9">
    <source>
        <dbReference type="ARBA" id="ARBA00080747"/>
    </source>
</evidence>
<dbReference type="SUPFAM" id="SSF51197">
    <property type="entry name" value="Clavaminate synthase-like"/>
    <property type="match status" value="1"/>
</dbReference>
<evidence type="ECO:0000256" key="1">
    <source>
        <dbReference type="ARBA" id="ARBA00001954"/>
    </source>
</evidence>
<evidence type="ECO:0000256" key="7">
    <source>
        <dbReference type="ARBA" id="ARBA00067203"/>
    </source>
</evidence>
<comment type="caution">
    <text evidence="13">The sequence shown here is derived from an EMBL/GenBank/DDBJ whole genome shotgun (WGS) entry which is preliminary data.</text>
</comment>
<dbReference type="GO" id="GO:0016706">
    <property type="term" value="F:2-oxoglutarate-dependent dioxygenase activity"/>
    <property type="evidence" value="ECO:0007669"/>
    <property type="project" value="TreeGrafter"/>
</dbReference>
<dbReference type="InterPro" id="IPR003347">
    <property type="entry name" value="JmjC_dom"/>
</dbReference>
<feature type="compositionally biased region" description="Polar residues" evidence="11">
    <location>
        <begin position="493"/>
        <end position="518"/>
    </location>
</feature>
<comment type="catalytic activity">
    <reaction evidence="6">
        <text>L-lysyl-[protein] + 2-oxoglutarate + O2 = 4-hydroxy-L-lysyl-[protein] + succinate + CO2</text>
        <dbReference type="Rhea" id="RHEA:57156"/>
        <dbReference type="Rhea" id="RHEA-COMP:9752"/>
        <dbReference type="Rhea" id="RHEA-COMP:15084"/>
        <dbReference type="ChEBI" id="CHEBI:15379"/>
        <dbReference type="ChEBI" id="CHEBI:16526"/>
        <dbReference type="ChEBI" id="CHEBI:16810"/>
        <dbReference type="ChEBI" id="CHEBI:29969"/>
        <dbReference type="ChEBI" id="CHEBI:30031"/>
        <dbReference type="ChEBI" id="CHEBI:141495"/>
    </reaction>
</comment>
<gene>
    <name evidence="13" type="ORF">V1264_011238</name>
</gene>
<keyword evidence="3" id="KW-0560">Oxidoreductase</keyword>
<evidence type="ECO:0000256" key="3">
    <source>
        <dbReference type="ARBA" id="ARBA00023002"/>
    </source>
</evidence>
<dbReference type="InterPro" id="IPR050910">
    <property type="entry name" value="JMJD6_ArgDemeth/LysHydrox"/>
</dbReference>
<dbReference type="SMART" id="SM00558">
    <property type="entry name" value="JmjC"/>
    <property type="match status" value="1"/>
</dbReference>
<evidence type="ECO:0000256" key="11">
    <source>
        <dbReference type="SAM" id="MobiDB-lite"/>
    </source>
</evidence>
<keyword evidence="2" id="KW-0479">Metal-binding</keyword>
<dbReference type="PANTHER" id="PTHR12480">
    <property type="entry name" value="ARGININE DEMETHYLASE AND LYSYL-HYDROXYLASE JMJD"/>
    <property type="match status" value="1"/>
</dbReference>
<comment type="similarity">
    <text evidence="5">Belongs to the JMJD6 family.</text>
</comment>
<name>A0AAN9BTQ8_9CAEN</name>
<evidence type="ECO:0000313" key="13">
    <source>
        <dbReference type="EMBL" id="KAK7111637.1"/>
    </source>
</evidence>
<keyword evidence="4" id="KW-0408">Iron</keyword>
<feature type="region of interest" description="Disordered" evidence="11">
    <location>
        <begin position="694"/>
        <end position="716"/>
    </location>
</feature>
<dbReference type="GO" id="GO:0045905">
    <property type="term" value="P:positive regulation of translational termination"/>
    <property type="evidence" value="ECO:0007669"/>
    <property type="project" value="TreeGrafter"/>
</dbReference>
<dbReference type="Pfam" id="PF02373">
    <property type="entry name" value="JmjC"/>
    <property type="match status" value="1"/>
</dbReference>
<evidence type="ECO:0000256" key="4">
    <source>
        <dbReference type="ARBA" id="ARBA00023004"/>
    </source>
</evidence>
<comment type="cofactor">
    <cofactor evidence="1">
        <name>Fe(2+)</name>
        <dbReference type="ChEBI" id="CHEBI:29033"/>
    </cofactor>
</comment>
<dbReference type="GO" id="GO:0005737">
    <property type="term" value="C:cytoplasm"/>
    <property type="evidence" value="ECO:0007669"/>
    <property type="project" value="TreeGrafter"/>
</dbReference>
<dbReference type="Proteomes" id="UP001374579">
    <property type="component" value="Unassembled WGS sequence"/>
</dbReference>
<evidence type="ECO:0000256" key="10">
    <source>
        <dbReference type="ARBA" id="ARBA00082904"/>
    </source>
</evidence>